<dbReference type="InterPro" id="IPR008271">
    <property type="entry name" value="Ser/Thr_kinase_AS"/>
</dbReference>
<dbReference type="InterPro" id="IPR011009">
    <property type="entry name" value="Kinase-like_dom_sf"/>
</dbReference>
<keyword evidence="14" id="KW-0325">Glycoprotein</keyword>
<keyword evidence="6" id="KW-0732">Signal</keyword>
<dbReference type="FunFam" id="1.10.510.10:FF:000044">
    <property type="entry name" value="Putative LRR receptor-like serine/threonine-protein kinase"/>
    <property type="match status" value="1"/>
</dbReference>
<dbReference type="SMART" id="SM00220">
    <property type="entry name" value="S_TKc"/>
    <property type="match status" value="1"/>
</dbReference>
<sequence length="246" mass="27486">MENKSLHEALFGAVCDKRVHLDWQTRMKILVGTAHGLAYLHEGCQTRIVHRDIKSSNILLDKDLTAKIADFGLARLMSEDRSYVSTRFAGTFGYWSPEYAMRGHLSEKADVFSYGIVALELVSGRNTFNDKLPTEQAFLLNWTWTLHENGNLMDILDPVLVEAQPEEVTRVIELALLCTQAVPSVRPSMTKVASVLLGQCQVETRNLEKPSFLSESSTMSRPQASTSEPKSDFRNDAPAITVVTAR</sequence>
<evidence type="ECO:0000256" key="5">
    <source>
        <dbReference type="ARBA" id="ARBA00022692"/>
    </source>
</evidence>
<keyword evidence="8" id="KW-0547">Nucleotide-binding</keyword>
<keyword evidence="11" id="KW-1133">Transmembrane helix</keyword>
<organism evidence="17 18">
    <name type="scientific">Ceratodon purpureus</name>
    <name type="common">Fire moss</name>
    <name type="synonym">Dicranum purpureum</name>
    <dbReference type="NCBI Taxonomy" id="3225"/>
    <lineage>
        <taxon>Eukaryota</taxon>
        <taxon>Viridiplantae</taxon>
        <taxon>Streptophyta</taxon>
        <taxon>Embryophyta</taxon>
        <taxon>Bryophyta</taxon>
        <taxon>Bryophytina</taxon>
        <taxon>Bryopsida</taxon>
        <taxon>Dicranidae</taxon>
        <taxon>Pseudoditrichales</taxon>
        <taxon>Ditrichaceae</taxon>
        <taxon>Ceratodon</taxon>
    </lineage>
</organism>
<evidence type="ECO:0000256" key="10">
    <source>
        <dbReference type="ARBA" id="ARBA00022840"/>
    </source>
</evidence>
<dbReference type="SUPFAM" id="SSF56112">
    <property type="entry name" value="Protein kinase-like (PK-like)"/>
    <property type="match status" value="1"/>
</dbReference>
<dbReference type="PANTHER" id="PTHR47973">
    <property type="entry name" value="CYSTEINE-RICH RECEPTOR-LIKE PROTEIN KINASE 3"/>
    <property type="match status" value="1"/>
</dbReference>
<evidence type="ECO:0000256" key="11">
    <source>
        <dbReference type="ARBA" id="ARBA00022989"/>
    </source>
</evidence>
<reference evidence="17" key="1">
    <citation type="submission" date="2020-06" db="EMBL/GenBank/DDBJ databases">
        <title>WGS assembly of Ceratodon purpureus strain R40.</title>
        <authorList>
            <person name="Carey S.B."/>
            <person name="Jenkins J."/>
            <person name="Shu S."/>
            <person name="Lovell J.T."/>
            <person name="Sreedasyam A."/>
            <person name="Maumus F."/>
            <person name="Tiley G.P."/>
            <person name="Fernandez-Pozo N."/>
            <person name="Barry K."/>
            <person name="Chen C."/>
            <person name="Wang M."/>
            <person name="Lipzen A."/>
            <person name="Daum C."/>
            <person name="Saski C.A."/>
            <person name="Payton A.C."/>
            <person name="Mcbreen J.C."/>
            <person name="Conrad R.E."/>
            <person name="Kollar L.M."/>
            <person name="Olsson S."/>
            <person name="Huttunen S."/>
            <person name="Landis J.B."/>
            <person name="Wickett N.J."/>
            <person name="Johnson M.G."/>
            <person name="Rensing S.A."/>
            <person name="Grimwood J."/>
            <person name="Schmutz J."/>
            <person name="Mcdaniel S.F."/>
        </authorList>
    </citation>
    <scope>NUCLEOTIDE SEQUENCE</scope>
    <source>
        <strain evidence="17">R40</strain>
    </source>
</reference>
<accession>A0A8T0G942</accession>
<keyword evidence="18" id="KW-1185">Reference proteome</keyword>
<keyword evidence="5" id="KW-0812">Transmembrane</keyword>
<evidence type="ECO:0000256" key="1">
    <source>
        <dbReference type="ARBA" id="ARBA00004167"/>
    </source>
</evidence>
<evidence type="ECO:0000313" key="17">
    <source>
        <dbReference type="EMBL" id="KAG0554864.1"/>
    </source>
</evidence>
<keyword evidence="4" id="KW-0808">Transferase</keyword>
<dbReference type="Gene3D" id="1.10.510.10">
    <property type="entry name" value="Transferase(Phosphotransferase) domain 1"/>
    <property type="match status" value="1"/>
</dbReference>
<keyword evidence="2" id="KW-0723">Serine/threonine-protein kinase</keyword>
<evidence type="ECO:0000313" key="18">
    <source>
        <dbReference type="Proteomes" id="UP000822688"/>
    </source>
</evidence>
<dbReference type="GO" id="GO:0004674">
    <property type="term" value="F:protein serine/threonine kinase activity"/>
    <property type="evidence" value="ECO:0007669"/>
    <property type="project" value="UniProtKB-KW"/>
</dbReference>
<protein>
    <recommendedName>
        <fullName evidence="16">Protein kinase domain-containing protein</fullName>
    </recommendedName>
</protein>
<feature type="domain" description="Protein kinase" evidence="16">
    <location>
        <begin position="1"/>
        <end position="197"/>
    </location>
</feature>
<evidence type="ECO:0000256" key="4">
    <source>
        <dbReference type="ARBA" id="ARBA00022679"/>
    </source>
</evidence>
<evidence type="ECO:0000256" key="13">
    <source>
        <dbReference type="ARBA" id="ARBA00023170"/>
    </source>
</evidence>
<keyword evidence="13" id="KW-0675">Receptor</keyword>
<dbReference type="EMBL" id="CM026433">
    <property type="protein sequence ID" value="KAG0554864.1"/>
    <property type="molecule type" value="Genomic_DNA"/>
</dbReference>
<evidence type="ECO:0000256" key="14">
    <source>
        <dbReference type="ARBA" id="ARBA00023180"/>
    </source>
</evidence>
<dbReference type="GO" id="GO:0005524">
    <property type="term" value="F:ATP binding"/>
    <property type="evidence" value="ECO:0007669"/>
    <property type="project" value="UniProtKB-KW"/>
</dbReference>
<evidence type="ECO:0000256" key="12">
    <source>
        <dbReference type="ARBA" id="ARBA00023136"/>
    </source>
</evidence>
<evidence type="ECO:0000256" key="8">
    <source>
        <dbReference type="ARBA" id="ARBA00022741"/>
    </source>
</evidence>
<dbReference type="PROSITE" id="PS50011">
    <property type="entry name" value="PROTEIN_KINASE_DOM"/>
    <property type="match status" value="1"/>
</dbReference>
<evidence type="ECO:0000259" key="16">
    <source>
        <dbReference type="PROSITE" id="PS50011"/>
    </source>
</evidence>
<proteinExistence type="predicted"/>
<evidence type="ECO:0000256" key="3">
    <source>
        <dbReference type="ARBA" id="ARBA00022553"/>
    </source>
</evidence>
<keyword evidence="10" id="KW-0067">ATP-binding</keyword>
<gene>
    <name evidence="17" type="ORF">KC19_12G126100</name>
</gene>
<dbReference type="InterPro" id="IPR052059">
    <property type="entry name" value="CR_Ser/Thr_kinase"/>
</dbReference>
<feature type="region of interest" description="Disordered" evidence="15">
    <location>
        <begin position="211"/>
        <end position="246"/>
    </location>
</feature>
<evidence type="ECO:0000256" key="9">
    <source>
        <dbReference type="ARBA" id="ARBA00022777"/>
    </source>
</evidence>
<keyword evidence="3" id="KW-0597">Phosphoprotein</keyword>
<evidence type="ECO:0000256" key="6">
    <source>
        <dbReference type="ARBA" id="ARBA00022729"/>
    </source>
</evidence>
<dbReference type="Pfam" id="PF00069">
    <property type="entry name" value="Pkinase"/>
    <property type="match status" value="1"/>
</dbReference>
<keyword evidence="12" id="KW-0472">Membrane</keyword>
<evidence type="ECO:0000256" key="15">
    <source>
        <dbReference type="SAM" id="MobiDB-lite"/>
    </source>
</evidence>
<comment type="subcellular location">
    <subcellularLocation>
        <location evidence="1">Membrane</location>
        <topology evidence="1">Single-pass membrane protein</topology>
    </subcellularLocation>
</comment>
<name>A0A8T0G942_CERPU</name>
<dbReference type="Proteomes" id="UP000822688">
    <property type="component" value="Chromosome 12"/>
</dbReference>
<keyword evidence="9" id="KW-0418">Kinase</keyword>
<feature type="compositionally biased region" description="Polar residues" evidence="15">
    <location>
        <begin position="213"/>
        <end position="228"/>
    </location>
</feature>
<dbReference type="GO" id="GO:0016020">
    <property type="term" value="C:membrane"/>
    <property type="evidence" value="ECO:0007669"/>
    <property type="project" value="UniProtKB-SubCell"/>
</dbReference>
<dbReference type="InterPro" id="IPR000719">
    <property type="entry name" value="Prot_kinase_dom"/>
</dbReference>
<dbReference type="AlphaFoldDB" id="A0A8T0G942"/>
<evidence type="ECO:0000256" key="2">
    <source>
        <dbReference type="ARBA" id="ARBA00022527"/>
    </source>
</evidence>
<comment type="caution">
    <text evidence="17">The sequence shown here is derived from an EMBL/GenBank/DDBJ whole genome shotgun (WGS) entry which is preliminary data.</text>
</comment>
<evidence type="ECO:0000256" key="7">
    <source>
        <dbReference type="ARBA" id="ARBA00022737"/>
    </source>
</evidence>
<dbReference type="PROSITE" id="PS00108">
    <property type="entry name" value="PROTEIN_KINASE_ST"/>
    <property type="match status" value="1"/>
</dbReference>
<keyword evidence="7" id="KW-0677">Repeat</keyword>